<keyword evidence="3" id="KW-1185">Reference proteome</keyword>
<reference evidence="2 3" key="1">
    <citation type="submission" date="2019-07" db="EMBL/GenBank/DDBJ databases">
        <title>Whole genome shotgun sequence of Methylobacterium haplocladii NBRC 107714.</title>
        <authorList>
            <person name="Hosoyama A."/>
            <person name="Uohara A."/>
            <person name="Ohji S."/>
            <person name="Ichikawa N."/>
        </authorList>
    </citation>
    <scope>NUCLEOTIDE SEQUENCE [LARGE SCALE GENOMIC DNA]</scope>
    <source>
        <strain evidence="2 3">NBRC 107714</strain>
    </source>
</reference>
<dbReference type="EMBL" id="BJZT01000032">
    <property type="protein sequence ID" value="GEP00571.1"/>
    <property type="molecule type" value="Genomic_DNA"/>
</dbReference>
<protein>
    <submittedName>
        <fullName evidence="2">Uncharacterized protein</fullName>
    </submittedName>
</protein>
<feature type="transmembrane region" description="Helical" evidence="1">
    <location>
        <begin position="12"/>
        <end position="33"/>
    </location>
</feature>
<evidence type="ECO:0000256" key="1">
    <source>
        <dbReference type="SAM" id="Phobius"/>
    </source>
</evidence>
<evidence type="ECO:0000313" key="2">
    <source>
        <dbReference type="EMBL" id="GEP00571.1"/>
    </source>
</evidence>
<gene>
    <name evidence="2" type="ORF">MHA02_29580</name>
</gene>
<comment type="caution">
    <text evidence="2">The sequence shown here is derived from an EMBL/GenBank/DDBJ whole genome shotgun (WGS) entry which is preliminary data.</text>
</comment>
<proteinExistence type="predicted"/>
<dbReference type="AlphaFoldDB" id="A0A512ISA8"/>
<accession>A0A512ISA8</accession>
<keyword evidence="1" id="KW-0472">Membrane</keyword>
<keyword evidence="1" id="KW-0812">Transmembrane</keyword>
<evidence type="ECO:0000313" key="3">
    <source>
        <dbReference type="Proteomes" id="UP000321258"/>
    </source>
</evidence>
<dbReference type="Proteomes" id="UP000321258">
    <property type="component" value="Unassembled WGS sequence"/>
</dbReference>
<name>A0A512ISA8_9HYPH</name>
<keyword evidence="1" id="KW-1133">Transmembrane helix</keyword>
<sequence>MFSILATLPATTAIAVTLLGPPVLVLVTVFGLSEGVRVVRFARARGR</sequence>
<organism evidence="2 3">
    <name type="scientific">Methylobacterium haplocladii</name>
    <dbReference type="NCBI Taxonomy" id="1176176"/>
    <lineage>
        <taxon>Bacteria</taxon>
        <taxon>Pseudomonadati</taxon>
        <taxon>Pseudomonadota</taxon>
        <taxon>Alphaproteobacteria</taxon>
        <taxon>Hyphomicrobiales</taxon>
        <taxon>Methylobacteriaceae</taxon>
        <taxon>Methylobacterium</taxon>
    </lineage>
</organism>
<dbReference type="RefSeq" id="WP_170249267.1">
    <property type="nucleotide sequence ID" value="NZ_BJZT01000032.1"/>
</dbReference>